<comment type="caution">
    <text evidence="2">The sequence shown here is derived from an EMBL/GenBank/DDBJ whole genome shotgun (WGS) entry which is preliminary data.</text>
</comment>
<sequence length="101" mass="11020">MSTSTFQNTVPTAETRWTSPMNLMAAGWALTTTLVGLFILCYLVALVWPAAGLAHGWIGMFANQPDNVLRTFAEGIIGSAVTAWVTTTLFVPLYNRLISRL</sequence>
<name>A0ABS0HW41_9HYPH</name>
<evidence type="ECO:0000313" key="3">
    <source>
        <dbReference type="Proteomes" id="UP000611708"/>
    </source>
</evidence>
<dbReference type="EMBL" id="JADQDN010000007">
    <property type="protein sequence ID" value="MBF9197375.1"/>
    <property type="molecule type" value="Genomic_DNA"/>
</dbReference>
<dbReference type="Pfam" id="PF18926">
    <property type="entry name" value="DUF5676"/>
    <property type="match status" value="1"/>
</dbReference>
<keyword evidence="1" id="KW-1133">Transmembrane helix</keyword>
<evidence type="ECO:0000256" key="1">
    <source>
        <dbReference type="SAM" id="Phobius"/>
    </source>
</evidence>
<keyword evidence="3" id="KW-1185">Reference proteome</keyword>
<feature type="transmembrane region" description="Helical" evidence="1">
    <location>
        <begin position="71"/>
        <end position="94"/>
    </location>
</feature>
<feature type="transmembrane region" description="Helical" evidence="1">
    <location>
        <begin position="25"/>
        <end position="51"/>
    </location>
</feature>
<organism evidence="2 3">
    <name type="scientific">Microvirga terrestris</name>
    <dbReference type="NCBI Taxonomy" id="2791024"/>
    <lineage>
        <taxon>Bacteria</taxon>
        <taxon>Pseudomonadati</taxon>
        <taxon>Pseudomonadota</taxon>
        <taxon>Alphaproteobacteria</taxon>
        <taxon>Hyphomicrobiales</taxon>
        <taxon>Methylobacteriaceae</taxon>
        <taxon>Microvirga</taxon>
    </lineage>
</organism>
<dbReference type="InterPro" id="IPR044020">
    <property type="entry name" value="DUF5676"/>
</dbReference>
<evidence type="ECO:0000313" key="2">
    <source>
        <dbReference type="EMBL" id="MBF9197375.1"/>
    </source>
</evidence>
<reference evidence="2 3" key="1">
    <citation type="submission" date="2020-11" db="EMBL/GenBank/DDBJ databases">
        <authorList>
            <person name="Kim M.K."/>
        </authorList>
    </citation>
    <scope>NUCLEOTIDE SEQUENCE [LARGE SCALE GENOMIC DNA]</scope>
    <source>
        <strain evidence="2 3">BT290</strain>
    </source>
</reference>
<gene>
    <name evidence="2" type="ORF">I2H36_15120</name>
</gene>
<proteinExistence type="predicted"/>
<keyword evidence="1" id="KW-0472">Membrane</keyword>
<dbReference type="RefSeq" id="WP_196264733.1">
    <property type="nucleotide sequence ID" value="NZ_JADQDN010000007.1"/>
</dbReference>
<accession>A0ABS0HW41</accession>
<dbReference type="Proteomes" id="UP000611708">
    <property type="component" value="Unassembled WGS sequence"/>
</dbReference>
<protein>
    <submittedName>
        <fullName evidence="2">Uncharacterized protein</fullName>
    </submittedName>
</protein>
<keyword evidence="1" id="KW-0812">Transmembrane</keyword>